<reference evidence="2" key="1">
    <citation type="journal article" date="2019" name="bioRxiv">
        <title>The Genome of the Zebra Mussel, Dreissena polymorpha: A Resource for Invasive Species Research.</title>
        <authorList>
            <person name="McCartney M.A."/>
            <person name="Auch B."/>
            <person name="Kono T."/>
            <person name="Mallez S."/>
            <person name="Zhang Y."/>
            <person name="Obille A."/>
            <person name="Becker A."/>
            <person name="Abrahante J.E."/>
            <person name="Garbe J."/>
            <person name="Badalamenti J.P."/>
            <person name="Herman A."/>
            <person name="Mangelson H."/>
            <person name="Liachko I."/>
            <person name="Sullivan S."/>
            <person name="Sone E.D."/>
            <person name="Koren S."/>
            <person name="Silverstein K.A.T."/>
            <person name="Beckman K.B."/>
            <person name="Gohl D.M."/>
        </authorList>
    </citation>
    <scope>NUCLEOTIDE SEQUENCE</scope>
    <source>
        <strain evidence="2">Duluth1</strain>
        <tissue evidence="2">Whole animal</tissue>
    </source>
</reference>
<keyword evidence="1" id="KW-1133">Transmembrane helix</keyword>
<keyword evidence="1" id="KW-0812">Transmembrane</keyword>
<name>A0A9D4D661_DREPO</name>
<dbReference type="EMBL" id="JAIWYP010000011">
    <property type="protein sequence ID" value="KAH3738770.1"/>
    <property type="molecule type" value="Genomic_DNA"/>
</dbReference>
<evidence type="ECO:0000313" key="3">
    <source>
        <dbReference type="Proteomes" id="UP000828390"/>
    </source>
</evidence>
<gene>
    <name evidence="2" type="ORF">DPMN_045413</name>
</gene>
<feature type="transmembrane region" description="Helical" evidence="1">
    <location>
        <begin position="70"/>
        <end position="88"/>
    </location>
</feature>
<sequence>MRYLSSDTNCMTTILQFLFQGVHISDKRNSMLKRRAMSRNVKSIVRLKPLHWKVVQLQPVMKWDPLKKHVLIWTFRVILPVINLIYHLQRVLKVQT</sequence>
<organism evidence="2 3">
    <name type="scientific">Dreissena polymorpha</name>
    <name type="common">Zebra mussel</name>
    <name type="synonym">Mytilus polymorpha</name>
    <dbReference type="NCBI Taxonomy" id="45954"/>
    <lineage>
        <taxon>Eukaryota</taxon>
        <taxon>Metazoa</taxon>
        <taxon>Spiralia</taxon>
        <taxon>Lophotrochozoa</taxon>
        <taxon>Mollusca</taxon>
        <taxon>Bivalvia</taxon>
        <taxon>Autobranchia</taxon>
        <taxon>Heteroconchia</taxon>
        <taxon>Euheterodonta</taxon>
        <taxon>Imparidentia</taxon>
        <taxon>Neoheterodontei</taxon>
        <taxon>Myida</taxon>
        <taxon>Dreissenoidea</taxon>
        <taxon>Dreissenidae</taxon>
        <taxon>Dreissena</taxon>
    </lineage>
</organism>
<dbReference type="AlphaFoldDB" id="A0A9D4D661"/>
<dbReference type="Proteomes" id="UP000828390">
    <property type="component" value="Unassembled WGS sequence"/>
</dbReference>
<keyword evidence="1" id="KW-0472">Membrane</keyword>
<keyword evidence="3" id="KW-1185">Reference proteome</keyword>
<proteinExistence type="predicted"/>
<evidence type="ECO:0000313" key="2">
    <source>
        <dbReference type="EMBL" id="KAH3738770.1"/>
    </source>
</evidence>
<evidence type="ECO:0000256" key="1">
    <source>
        <dbReference type="SAM" id="Phobius"/>
    </source>
</evidence>
<reference evidence="2" key="2">
    <citation type="submission" date="2020-11" db="EMBL/GenBank/DDBJ databases">
        <authorList>
            <person name="McCartney M.A."/>
            <person name="Auch B."/>
            <person name="Kono T."/>
            <person name="Mallez S."/>
            <person name="Becker A."/>
            <person name="Gohl D.M."/>
            <person name="Silverstein K.A.T."/>
            <person name="Koren S."/>
            <person name="Bechman K.B."/>
            <person name="Herman A."/>
            <person name="Abrahante J.E."/>
            <person name="Garbe J."/>
        </authorList>
    </citation>
    <scope>NUCLEOTIDE SEQUENCE</scope>
    <source>
        <strain evidence="2">Duluth1</strain>
        <tissue evidence="2">Whole animal</tissue>
    </source>
</reference>
<protein>
    <submittedName>
        <fullName evidence="2">Uncharacterized protein</fullName>
    </submittedName>
</protein>
<comment type="caution">
    <text evidence="2">The sequence shown here is derived from an EMBL/GenBank/DDBJ whole genome shotgun (WGS) entry which is preliminary data.</text>
</comment>
<accession>A0A9D4D661</accession>